<dbReference type="KEGG" id="pvt:110078495"/>
<evidence type="ECO:0000256" key="2">
    <source>
        <dbReference type="ARBA" id="ARBA00023180"/>
    </source>
</evidence>
<dbReference type="InterPro" id="IPR003006">
    <property type="entry name" value="Ig/MHC_CS"/>
</dbReference>
<dbReference type="OrthoDB" id="10043043at2759"/>
<dbReference type="Gene3D" id="2.60.40.10">
    <property type="entry name" value="Immunoglobulins"/>
    <property type="match status" value="3"/>
</dbReference>
<protein>
    <submittedName>
        <fullName evidence="7">Tyrosine-protein phosphatase non-receptor type substrate 1-like isoform X1</fullName>
    </submittedName>
</protein>
<dbReference type="InterPro" id="IPR013783">
    <property type="entry name" value="Ig-like_fold"/>
</dbReference>
<dbReference type="InterPro" id="IPR036179">
    <property type="entry name" value="Ig-like_dom_sf"/>
</dbReference>
<dbReference type="InterPro" id="IPR007110">
    <property type="entry name" value="Ig-like_dom"/>
</dbReference>
<dbReference type="SMART" id="SM00407">
    <property type="entry name" value="IGc1"/>
    <property type="match status" value="2"/>
</dbReference>
<feature type="chain" id="PRO_5046175030" evidence="4">
    <location>
        <begin position="28"/>
        <end position="424"/>
    </location>
</feature>
<evidence type="ECO:0000256" key="3">
    <source>
        <dbReference type="SAM" id="Phobius"/>
    </source>
</evidence>
<dbReference type="InParanoid" id="A0A6J0TMR2"/>
<dbReference type="Pfam" id="PF07654">
    <property type="entry name" value="C1-set"/>
    <property type="match status" value="2"/>
</dbReference>
<dbReference type="RefSeq" id="XP_020648410.2">
    <property type="nucleotide sequence ID" value="XM_020792751.2"/>
</dbReference>
<dbReference type="PROSITE" id="PS50835">
    <property type="entry name" value="IG_LIKE"/>
    <property type="match status" value="3"/>
</dbReference>
<evidence type="ECO:0000256" key="1">
    <source>
        <dbReference type="ARBA" id="ARBA00023157"/>
    </source>
</evidence>
<feature type="domain" description="Ig-like" evidence="5">
    <location>
        <begin position="240"/>
        <end position="329"/>
    </location>
</feature>
<dbReference type="CDD" id="cd00098">
    <property type="entry name" value="IgC1"/>
    <property type="match status" value="2"/>
</dbReference>
<accession>A0A6J0TMR2</accession>
<proteinExistence type="predicted"/>
<evidence type="ECO:0000259" key="5">
    <source>
        <dbReference type="PROSITE" id="PS50835"/>
    </source>
</evidence>
<evidence type="ECO:0000313" key="6">
    <source>
        <dbReference type="Proteomes" id="UP001652642"/>
    </source>
</evidence>
<dbReference type="InterPro" id="IPR051755">
    <property type="entry name" value="Ig-like_CS_Receptor"/>
</dbReference>
<dbReference type="InterPro" id="IPR003597">
    <property type="entry name" value="Ig_C1-set"/>
</dbReference>
<reference evidence="7" key="1">
    <citation type="submission" date="2025-08" db="UniProtKB">
        <authorList>
            <consortium name="RefSeq"/>
        </authorList>
    </citation>
    <scope>IDENTIFICATION</scope>
</reference>
<dbReference type="AlphaFoldDB" id="A0A6J0TMR2"/>
<organism evidence="6 7">
    <name type="scientific">Pogona vitticeps</name>
    <name type="common">central bearded dragon</name>
    <dbReference type="NCBI Taxonomy" id="103695"/>
    <lineage>
        <taxon>Eukaryota</taxon>
        <taxon>Metazoa</taxon>
        <taxon>Chordata</taxon>
        <taxon>Craniata</taxon>
        <taxon>Vertebrata</taxon>
        <taxon>Euteleostomi</taxon>
        <taxon>Lepidosauria</taxon>
        <taxon>Squamata</taxon>
        <taxon>Bifurcata</taxon>
        <taxon>Unidentata</taxon>
        <taxon>Episquamata</taxon>
        <taxon>Toxicofera</taxon>
        <taxon>Iguania</taxon>
        <taxon>Acrodonta</taxon>
        <taxon>Agamidae</taxon>
        <taxon>Amphibolurinae</taxon>
        <taxon>Pogona</taxon>
    </lineage>
</organism>
<keyword evidence="3" id="KW-1133">Transmembrane helix</keyword>
<feature type="domain" description="Ig-like" evidence="5">
    <location>
        <begin position="5"/>
        <end position="137"/>
    </location>
</feature>
<evidence type="ECO:0000256" key="4">
    <source>
        <dbReference type="SAM" id="SignalP"/>
    </source>
</evidence>
<gene>
    <name evidence="7" type="primary">LOC110078495</name>
</gene>
<name>A0A6J0TMR2_9SAUR</name>
<sequence length="424" mass="46468">MEWAPKMSLLCAWLSLSLLLSFHLSGANLRVSVPRSPIQARPGSDVQLPCNITHTSMPFDLSRLAVVWKVGLKTIAQYEGGKFEPKRPGVIMDSEQLRMGDATLQIQRVEDTDTAVHSCFVIYMMDSETGNVDLRVEARPDITLGSTTVQLGKESGVRCAASGFYPGNISVTWFRNDVIVKGPESPTAQPDPHGLFNAESVLELTPQIADADDTITCRIDHRALDQPLSEKSQLRVQAPPTLQILTKPPGMAFLAAKCLVSGFYPQEIKIQWLKNGMRQQKIESRPERMPDGTFSTGSVIFPWENETKASYVCQVQHEALDGPLEKAIHWQPTGEGVGVTCPTPPSCQDIGRQQISQTSCPTSVPGTSRLQDHWWLALIGVMLGLPIGAAVTIFCSKHKAKTKKGSVVLPTETEKSNDPLVSML</sequence>
<keyword evidence="6" id="KW-1185">Reference proteome</keyword>
<dbReference type="SUPFAM" id="SSF48726">
    <property type="entry name" value="Immunoglobulin"/>
    <property type="match status" value="3"/>
</dbReference>
<feature type="signal peptide" evidence="4">
    <location>
        <begin position="1"/>
        <end position="27"/>
    </location>
</feature>
<dbReference type="GeneID" id="110078495"/>
<dbReference type="Proteomes" id="UP001652642">
    <property type="component" value="Chromosome 6"/>
</dbReference>
<dbReference type="PANTHER" id="PTHR19971">
    <property type="entry name" value="SIGNAL-REGULATORY PROTEIN BETA"/>
    <property type="match status" value="1"/>
</dbReference>
<feature type="domain" description="Ig-like" evidence="5">
    <location>
        <begin position="140"/>
        <end position="229"/>
    </location>
</feature>
<keyword evidence="2" id="KW-0325">Glycoprotein</keyword>
<keyword evidence="3" id="KW-0472">Membrane</keyword>
<keyword evidence="1" id="KW-1015">Disulfide bond</keyword>
<feature type="transmembrane region" description="Helical" evidence="3">
    <location>
        <begin position="374"/>
        <end position="395"/>
    </location>
</feature>
<keyword evidence="4" id="KW-0732">Signal</keyword>
<keyword evidence="3" id="KW-0812">Transmembrane</keyword>
<dbReference type="PROSITE" id="PS00290">
    <property type="entry name" value="IG_MHC"/>
    <property type="match status" value="1"/>
</dbReference>
<dbReference type="InterPro" id="IPR003599">
    <property type="entry name" value="Ig_sub"/>
</dbReference>
<dbReference type="SMART" id="SM00409">
    <property type="entry name" value="IG"/>
    <property type="match status" value="2"/>
</dbReference>
<evidence type="ECO:0000313" key="7">
    <source>
        <dbReference type="RefSeq" id="XP_020648410.2"/>
    </source>
</evidence>